<keyword evidence="3" id="KW-1185">Reference proteome</keyword>
<dbReference type="AlphaFoldDB" id="A0A843VCQ2"/>
<name>A0A843VCQ2_COLES</name>
<organism evidence="2 3">
    <name type="scientific">Colocasia esculenta</name>
    <name type="common">Wild taro</name>
    <name type="synonym">Arum esculentum</name>
    <dbReference type="NCBI Taxonomy" id="4460"/>
    <lineage>
        <taxon>Eukaryota</taxon>
        <taxon>Viridiplantae</taxon>
        <taxon>Streptophyta</taxon>
        <taxon>Embryophyta</taxon>
        <taxon>Tracheophyta</taxon>
        <taxon>Spermatophyta</taxon>
        <taxon>Magnoliopsida</taxon>
        <taxon>Liliopsida</taxon>
        <taxon>Araceae</taxon>
        <taxon>Aroideae</taxon>
        <taxon>Colocasieae</taxon>
        <taxon>Colocasia</taxon>
    </lineage>
</organism>
<feature type="region of interest" description="Disordered" evidence="1">
    <location>
        <begin position="1"/>
        <end position="22"/>
    </location>
</feature>
<gene>
    <name evidence="2" type="ORF">Taro_026942</name>
</gene>
<sequence length="167" mass="19252">MQSEVEEDHDFPSRSPLPQHPKLATLDPNLLLNLPQEFRDECLLGFRIVAALGCRRACRTIPLNVVERLKTPEFRKKGTLVVVDVIGSRREHDSRCSTRTLAVRIRAQTNWPWTRGGWGKWELTVVAQKETTTNATSGRFHGARHFPSIKFKGWFHFTRREEYSGGR</sequence>
<proteinExistence type="predicted"/>
<comment type="caution">
    <text evidence="2">The sequence shown here is derived from an EMBL/GenBank/DDBJ whole genome shotgun (WGS) entry which is preliminary data.</text>
</comment>
<dbReference type="EMBL" id="NMUH01001656">
    <property type="protein sequence ID" value="MQL94291.1"/>
    <property type="molecule type" value="Genomic_DNA"/>
</dbReference>
<reference evidence="2" key="1">
    <citation type="submission" date="2017-07" db="EMBL/GenBank/DDBJ databases">
        <title>Taro Niue Genome Assembly and Annotation.</title>
        <authorList>
            <person name="Atibalentja N."/>
            <person name="Keating K."/>
            <person name="Fields C.J."/>
        </authorList>
    </citation>
    <scope>NUCLEOTIDE SEQUENCE</scope>
    <source>
        <strain evidence="2">Niue_2</strain>
        <tissue evidence="2">Leaf</tissue>
    </source>
</reference>
<accession>A0A843VCQ2</accession>
<evidence type="ECO:0000313" key="3">
    <source>
        <dbReference type="Proteomes" id="UP000652761"/>
    </source>
</evidence>
<dbReference type="Proteomes" id="UP000652761">
    <property type="component" value="Unassembled WGS sequence"/>
</dbReference>
<evidence type="ECO:0000256" key="1">
    <source>
        <dbReference type="SAM" id="MobiDB-lite"/>
    </source>
</evidence>
<protein>
    <submittedName>
        <fullName evidence="2">Uncharacterized protein</fullName>
    </submittedName>
</protein>
<evidence type="ECO:0000313" key="2">
    <source>
        <dbReference type="EMBL" id="MQL94291.1"/>
    </source>
</evidence>